<feature type="signal peptide" evidence="1">
    <location>
        <begin position="1"/>
        <end position="24"/>
    </location>
</feature>
<organism evidence="2 3">
    <name type="scientific">Pedobacter frigidisoli</name>
    <dbReference type="NCBI Taxonomy" id="2530455"/>
    <lineage>
        <taxon>Bacteria</taxon>
        <taxon>Pseudomonadati</taxon>
        <taxon>Bacteroidota</taxon>
        <taxon>Sphingobacteriia</taxon>
        <taxon>Sphingobacteriales</taxon>
        <taxon>Sphingobacteriaceae</taxon>
        <taxon>Pedobacter</taxon>
    </lineage>
</organism>
<dbReference type="Proteomes" id="UP000291485">
    <property type="component" value="Unassembled WGS sequence"/>
</dbReference>
<name>A0A4R0P878_9SPHI</name>
<evidence type="ECO:0000313" key="3">
    <source>
        <dbReference type="Proteomes" id="UP000291485"/>
    </source>
</evidence>
<keyword evidence="3" id="KW-1185">Reference proteome</keyword>
<feature type="chain" id="PRO_5020874817" description="WG containing repeat-containing protein" evidence="1">
    <location>
        <begin position="25"/>
        <end position="147"/>
    </location>
</feature>
<evidence type="ECO:0000256" key="1">
    <source>
        <dbReference type="SAM" id="SignalP"/>
    </source>
</evidence>
<protein>
    <recommendedName>
        <fullName evidence="4">WG containing repeat-containing protein</fullName>
    </recommendedName>
</protein>
<dbReference type="OrthoDB" id="1148284at2"/>
<evidence type="ECO:0008006" key="4">
    <source>
        <dbReference type="Google" id="ProtNLM"/>
    </source>
</evidence>
<evidence type="ECO:0000313" key="2">
    <source>
        <dbReference type="EMBL" id="TCD12109.1"/>
    </source>
</evidence>
<sequence length="147" mass="17092">MKKLDLEYFCGLMLLLSFSTTVKASECYENGTSSTFKILKKNDGVYYQFTQKDQNGFSYVKQQNVLLNYIDVSTYKALGEDERTLMFSDKNGFYILPKLEQYDKQSVTYFKILNANANQKQINGRLFLINGKWNYLNAYGKQVTKIV</sequence>
<keyword evidence="1" id="KW-0732">Signal</keyword>
<dbReference type="AlphaFoldDB" id="A0A4R0P878"/>
<accession>A0A4R0P878</accession>
<reference evidence="2 3" key="1">
    <citation type="submission" date="2019-02" db="EMBL/GenBank/DDBJ databases">
        <title>Pedobacter sp. RP-3-11 sp. nov., isolated from Arctic soil.</title>
        <authorList>
            <person name="Dahal R.H."/>
        </authorList>
    </citation>
    <scope>NUCLEOTIDE SEQUENCE [LARGE SCALE GENOMIC DNA]</scope>
    <source>
        <strain evidence="2 3">RP-3-11</strain>
    </source>
</reference>
<dbReference type="RefSeq" id="WP_131556589.1">
    <property type="nucleotide sequence ID" value="NZ_SJSN01000002.1"/>
</dbReference>
<proteinExistence type="predicted"/>
<gene>
    <name evidence="2" type="ORF">EZ449_03575</name>
</gene>
<dbReference type="EMBL" id="SJSN01000002">
    <property type="protein sequence ID" value="TCD12109.1"/>
    <property type="molecule type" value="Genomic_DNA"/>
</dbReference>
<comment type="caution">
    <text evidence="2">The sequence shown here is derived from an EMBL/GenBank/DDBJ whole genome shotgun (WGS) entry which is preliminary data.</text>
</comment>